<keyword evidence="3" id="KW-1185">Reference proteome</keyword>
<organism evidence="2 3">
    <name type="scientific">Amniculicola lignicola CBS 123094</name>
    <dbReference type="NCBI Taxonomy" id="1392246"/>
    <lineage>
        <taxon>Eukaryota</taxon>
        <taxon>Fungi</taxon>
        <taxon>Dikarya</taxon>
        <taxon>Ascomycota</taxon>
        <taxon>Pezizomycotina</taxon>
        <taxon>Dothideomycetes</taxon>
        <taxon>Pleosporomycetidae</taxon>
        <taxon>Pleosporales</taxon>
        <taxon>Amniculicolaceae</taxon>
        <taxon>Amniculicola</taxon>
    </lineage>
</organism>
<sequence length="118" mass="12684">MGSSYCEAKQFPGNLRSASIPRSRGRNLGTGAEMKVKSQLLRDGSKGVFCIPRGPRCSAGPGTREKHIPPFRELSEGKSLARSFVCGAGRQKNAGERGGRGQRPPYEYHLAPADGEIP</sequence>
<gene>
    <name evidence="2" type="ORF">P154DRAFT_573713</name>
</gene>
<name>A0A6A5WV06_9PLEO</name>
<dbReference type="Proteomes" id="UP000799779">
    <property type="component" value="Unassembled WGS sequence"/>
</dbReference>
<feature type="region of interest" description="Disordered" evidence="1">
    <location>
        <begin position="88"/>
        <end position="118"/>
    </location>
</feature>
<dbReference type="EMBL" id="ML977575">
    <property type="protein sequence ID" value="KAF2002895.1"/>
    <property type="molecule type" value="Genomic_DNA"/>
</dbReference>
<protein>
    <submittedName>
        <fullName evidence="2">Uncharacterized protein</fullName>
    </submittedName>
</protein>
<dbReference type="AlphaFoldDB" id="A0A6A5WV06"/>
<proteinExistence type="predicted"/>
<accession>A0A6A5WV06</accession>
<reference evidence="2" key="1">
    <citation type="journal article" date="2020" name="Stud. Mycol.">
        <title>101 Dothideomycetes genomes: a test case for predicting lifestyles and emergence of pathogens.</title>
        <authorList>
            <person name="Haridas S."/>
            <person name="Albert R."/>
            <person name="Binder M."/>
            <person name="Bloem J."/>
            <person name="Labutti K."/>
            <person name="Salamov A."/>
            <person name="Andreopoulos B."/>
            <person name="Baker S."/>
            <person name="Barry K."/>
            <person name="Bills G."/>
            <person name="Bluhm B."/>
            <person name="Cannon C."/>
            <person name="Castanera R."/>
            <person name="Culley D."/>
            <person name="Daum C."/>
            <person name="Ezra D."/>
            <person name="Gonzalez J."/>
            <person name="Henrissat B."/>
            <person name="Kuo A."/>
            <person name="Liang C."/>
            <person name="Lipzen A."/>
            <person name="Lutzoni F."/>
            <person name="Magnuson J."/>
            <person name="Mondo S."/>
            <person name="Nolan M."/>
            <person name="Ohm R."/>
            <person name="Pangilinan J."/>
            <person name="Park H.-J."/>
            <person name="Ramirez L."/>
            <person name="Alfaro M."/>
            <person name="Sun H."/>
            <person name="Tritt A."/>
            <person name="Yoshinaga Y."/>
            <person name="Zwiers L.-H."/>
            <person name="Turgeon B."/>
            <person name="Goodwin S."/>
            <person name="Spatafora J."/>
            <person name="Crous P."/>
            <person name="Grigoriev I."/>
        </authorList>
    </citation>
    <scope>NUCLEOTIDE SEQUENCE</scope>
    <source>
        <strain evidence="2">CBS 123094</strain>
    </source>
</reference>
<evidence type="ECO:0000313" key="2">
    <source>
        <dbReference type="EMBL" id="KAF2002895.1"/>
    </source>
</evidence>
<evidence type="ECO:0000256" key="1">
    <source>
        <dbReference type="SAM" id="MobiDB-lite"/>
    </source>
</evidence>
<evidence type="ECO:0000313" key="3">
    <source>
        <dbReference type="Proteomes" id="UP000799779"/>
    </source>
</evidence>